<evidence type="ECO:0000313" key="1">
    <source>
        <dbReference type="EMBL" id="KAI3783010.1"/>
    </source>
</evidence>
<evidence type="ECO:0000313" key="2">
    <source>
        <dbReference type="Proteomes" id="UP001055811"/>
    </source>
</evidence>
<dbReference type="Proteomes" id="UP001055811">
    <property type="component" value="Linkage Group LG02"/>
</dbReference>
<dbReference type="EMBL" id="CM042010">
    <property type="protein sequence ID" value="KAI3783010.1"/>
    <property type="molecule type" value="Genomic_DNA"/>
</dbReference>
<keyword evidence="2" id="KW-1185">Reference proteome</keyword>
<gene>
    <name evidence="1" type="ORF">L2E82_13072</name>
</gene>
<reference evidence="1 2" key="2">
    <citation type="journal article" date="2022" name="Mol. Ecol. Resour.">
        <title>The genomes of chicory, endive, great burdock and yacon provide insights into Asteraceae paleo-polyploidization history and plant inulin production.</title>
        <authorList>
            <person name="Fan W."/>
            <person name="Wang S."/>
            <person name="Wang H."/>
            <person name="Wang A."/>
            <person name="Jiang F."/>
            <person name="Liu H."/>
            <person name="Zhao H."/>
            <person name="Xu D."/>
            <person name="Zhang Y."/>
        </authorList>
    </citation>
    <scope>NUCLEOTIDE SEQUENCE [LARGE SCALE GENOMIC DNA]</scope>
    <source>
        <strain evidence="2">cv. Punajuju</strain>
        <tissue evidence="1">Leaves</tissue>
    </source>
</reference>
<accession>A0ACB9GIU7</accession>
<sequence length="76" mass="8687">MSSAPRRRFRSADRLSVVSLPSPIAPDSWCSPSPSPTVYREEIWKRLKLLIELPSRVAIKFSAFWLSLKIKLSTKT</sequence>
<comment type="caution">
    <text evidence="1">The sequence shown here is derived from an EMBL/GenBank/DDBJ whole genome shotgun (WGS) entry which is preliminary data.</text>
</comment>
<protein>
    <submittedName>
        <fullName evidence="1">Uncharacterized protein</fullName>
    </submittedName>
</protein>
<organism evidence="1 2">
    <name type="scientific">Cichorium intybus</name>
    <name type="common">Chicory</name>
    <dbReference type="NCBI Taxonomy" id="13427"/>
    <lineage>
        <taxon>Eukaryota</taxon>
        <taxon>Viridiplantae</taxon>
        <taxon>Streptophyta</taxon>
        <taxon>Embryophyta</taxon>
        <taxon>Tracheophyta</taxon>
        <taxon>Spermatophyta</taxon>
        <taxon>Magnoliopsida</taxon>
        <taxon>eudicotyledons</taxon>
        <taxon>Gunneridae</taxon>
        <taxon>Pentapetalae</taxon>
        <taxon>asterids</taxon>
        <taxon>campanulids</taxon>
        <taxon>Asterales</taxon>
        <taxon>Asteraceae</taxon>
        <taxon>Cichorioideae</taxon>
        <taxon>Cichorieae</taxon>
        <taxon>Cichoriinae</taxon>
        <taxon>Cichorium</taxon>
    </lineage>
</organism>
<name>A0ACB9GIU7_CICIN</name>
<reference evidence="2" key="1">
    <citation type="journal article" date="2022" name="Mol. Ecol. Resour.">
        <title>The genomes of chicory, endive, great burdock and yacon provide insights into Asteraceae palaeo-polyploidization history and plant inulin production.</title>
        <authorList>
            <person name="Fan W."/>
            <person name="Wang S."/>
            <person name="Wang H."/>
            <person name="Wang A."/>
            <person name="Jiang F."/>
            <person name="Liu H."/>
            <person name="Zhao H."/>
            <person name="Xu D."/>
            <person name="Zhang Y."/>
        </authorList>
    </citation>
    <scope>NUCLEOTIDE SEQUENCE [LARGE SCALE GENOMIC DNA]</scope>
    <source>
        <strain evidence="2">cv. Punajuju</strain>
    </source>
</reference>
<proteinExistence type="predicted"/>